<evidence type="ECO:0000256" key="1">
    <source>
        <dbReference type="ARBA" id="ARBA00006524"/>
    </source>
</evidence>
<dbReference type="GO" id="GO:0006364">
    <property type="term" value="P:rRNA processing"/>
    <property type="evidence" value="ECO:0007669"/>
    <property type="project" value="UniProtKB-KW"/>
</dbReference>
<dbReference type="OrthoDB" id="263560at2759"/>
<feature type="region of interest" description="Disordered" evidence="3">
    <location>
        <begin position="1"/>
        <end position="24"/>
    </location>
</feature>
<comment type="similarity">
    <text evidence="1">Belongs to the TSR2 family.</text>
</comment>
<comment type="caution">
    <text evidence="4">The sequence shown here is derived from an EMBL/GenBank/DDBJ whole genome shotgun (WGS) entry which is preliminary data.</text>
</comment>
<dbReference type="STRING" id="329885.A0A4U0VBS5"/>
<organism evidence="4 5">
    <name type="scientific">Friedmanniomyces endolithicus</name>
    <dbReference type="NCBI Taxonomy" id="329885"/>
    <lineage>
        <taxon>Eukaryota</taxon>
        <taxon>Fungi</taxon>
        <taxon>Dikarya</taxon>
        <taxon>Ascomycota</taxon>
        <taxon>Pezizomycotina</taxon>
        <taxon>Dothideomycetes</taxon>
        <taxon>Dothideomycetidae</taxon>
        <taxon>Mycosphaerellales</taxon>
        <taxon>Teratosphaeriaceae</taxon>
        <taxon>Friedmanniomyces</taxon>
    </lineage>
</organism>
<dbReference type="EMBL" id="NAJP01000008">
    <property type="protein sequence ID" value="TKA46398.1"/>
    <property type="molecule type" value="Genomic_DNA"/>
</dbReference>
<keyword evidence="2" id="KW-0698">rRNA processing</keyword>
<dbReference type="PANTHER" id="PTHR21250">
    <property type="entry name" value="PRE-RRNA-PROCESSING PROTEIN TSR2 HOMOLOG"/>
    <property type="match status" value="1"/>
</dbReference>
<evidence type="ECO:0000313" key="5">
    <source>
        <dbReference type="Proteomes" id="UP000310066"/>
    </source>
</evidence>
<name>A0A4U0VBS5_9PEZI</name>
<evidence type="ECO:0000313" key="4">
    <source>
        <dbReference type="EMBL" id="TKA46398.1"/>
    </source>
</evidence>
<accession>A0A4U0VBS5</accession>
<gene>
    <name evidence="4" type="ORF">B0A54_02229</name>
</gene>
<evidence type="ECO:0008006" key="6">
    <source>
        <dbReference type="Google" id="ProtNLM"/>
    </source>
</evidence>
<protein>
    <recommendedName>
        <fullName evidence="6">Pre-rRNA-processing protein TSR2</fullName>
    </recommendedName>
</protein>
<dbReference type="AlphaFoldDB" id="A0A4U0VBS5"/>
<dbReference type="InterPro" id="IPR019398">
    <property type="entry name" value="Pre-rRNA_process_TSR2"/>
</dbReference>
<evidence type="ECO:0000256" key="3">
    <source>
        <dbReference type="SAM" id="MobiDB-lite"/>
    </source>
</evidence>
<reference evidence="4 5" key="1">
    <citation type="submission" date="2017-03" db="EMBL/GenBank/DDBJ databases">
        <title>Genomes of endolithic fungi from Antarctica.</title>
        <authorList>
            <person name="Coleine C."/>
            <person name="Masonjones S."/>
            <person name="Stajich J.E."/>
        </authorList>
    </citation>
    <scope>NUCLEOTIDE SEQUENCE [LARGE SCALE GENOMIC DNA]</scope>
    <source>
        <strain evidence="4 5">CCFEE 5311</strain>
    </source>
</reference>
<dbReference type="Pfam" id="PF10273">
    <property type="entry name" value="WGG"/>
    <property type="match status" value="1"/>
</dbReference>
<evidence type="ECO:0000256" key="2">
    <source>
        <dbReference type="ARBA" id="ARBA00022552"/>
    </source>
</evidence>
<proteinExistence type="inferred from homology"/>
<dbReference type="Proteomes" id="UP000310066">
    <property type="component" value="Unassembled WGS sequence"/>
</dbReference>
<sequence length="217" mass="24184">MSIQSRPGPTAAPPAPPGRGVLLPPTPERLQQAFDNGIWYALALWPALHIATTNSWGGPDSADKRDWFAGAVSDLYASRPDTDVEELEEFLLQVMADEFECVVEDESEVEVARGIWGLRKGLRGESGGDRLAGFRELEGRWRNRGAMKVDFRVIQNEAEDEEEEEEEWDGFGEDMDVDMTAAEEAVPRLVPALVKKERVEPVVDDDGFTKVVGKKKR</sequence>